<dbReference type="EMBL" id="UGTZ01000001">
    <property type="protein sequence ID" value="SUC31078.1"/>
    <property type="molecule type" value="Genomic_DNA"/>
</dbReference>
<dbReference type="GeneID" id="93672949"/>
<accession>A0A379FQW5</accession>
<dbReference type="AlphaFoldDB" id="A0A379FQW5"/>
<protein>
    <submittedName>
        <fullName evidence="2">Uncharacterized protein</fullName>
    </submittedName>
</protein>
<evidence type="ECO:0000313" key="1">
    <source>
        <dbReference type="EMBL" id="MDI9095673.1"/>
    </source>
</evidence>
<proteinExistence type="predicted"/>
<dbReference type="EMBL" id="JAOWIN010000044">
    <property type="protein sequence ID" value="MDI9095673.1"/>
    <property type="molecule type" value="Genomic_DNA"/>
</dbReference>
<organism evidence="2 3">
    <name type="scientific">Providencia rettgeri</name>
    <dbReference type="NCBI Taxonomy" id="587"/>
    <lineage>
        <taxon>Bacteria</taxon>
        <taxon>Pseudomonadati</taxon>
        <taxon>Pseudomonadota</taxon>
        <taxon>Gammaproteobacteria</taxon>
        <taxon>Enterobacterales</taxon>
        <taxon>Morganellaceae</taxon>
        <taxon>Providencia</taxon>
    </lineage>
</organism>
<name>A0A379FQW5_PRORE</name>
<dbReference type="Proteomes" id="UP000254208">
    <property type="component" value="Unassembled WGS sequence"/>
</dbReference>
<evidence type="ECO:0000313" key="3">
    <source>
        <dbReference type="Proteomes" id="UP000254208"/>
    </source>
</evidence>
<gene>
    <name evidence="2" type="ORF">NCTC11801_02025</name>
    <name evidence="1" type="ORF">OGX73_24125</name>
</gene>
<reference evidence="2 3" key="1">
    <citation type="submission" date="2018-06" db="EMBL/GenBank/DDBJ databases">
        <authorList>
            <consortium name="Pathogen Informatics"/>
            <person name="Doyle S."/>
        </authorList>
    </citation>
    <scope>NUCLEOTIDE SEQUENCE [LARGE SCALE GENOMIC DNA]</scope>
    <source>
        <strain evidence="2 3">NCTC11801</strain>
    </source>
</reference>
<sequence length="128" mass="14845">MKKALIKIAIASIIFIAALLSPFLFDKLGSGDSESKRFVKQTEDLLKKEYRTSDIKFHNSFYTDIGYEKYTGAVCGYAIKLDYSEDDNNEYRKYYALVINDGKNIISVTDVDFDIYVSVDRWNKYCNR</sequence>
<evidence type="ECO:0000313" key="2">
    <source>
        <dbReference type="EMBL" id="SUC31078.1"/>
    </source>
</evidence>
<reference evidence="1" key="2">
    <citation type="submission" date="2022-10" db="EMBL/GenBank/DDBJ databases">
        <title>Bacterial isolates recovered from the One Health project in Brazil.</title>
        <authorList>
            <person name="Valiatti T.B."/>
            <person name="Santos F."/>
            <person name="Cayo R."/>
            <person name="Gales A.C."/>
        </authorList>
    </citation>
    <scope>NUCLEOTIDE SEQUENCE</scope>
    <source>
        <strain evidence="1">PVR188</strain>
    </source>
</reference>
<dbReference type="Proteomes" id="UP001159001">
    <property type="component" value="Unassembled WGS sequence"/>
</dbReference>
<dbReference type="RefSeq" id="WP_115167103.1">
    <property type="nucleotide sequence ID" value="NZ_ABEXOA020000009.1"/>
</dbReference>